<dbReference type="AlphaFoldDB" id="A0A9Q3KBX9"/>
<comment type="caution">
    <text evidence="1">The sequence shown here is derived from an EMBL/GenBank/DDBJ whole genome shotgun (WGS) entry which is preliminary data.</text>
</comment>
<name>A0A9Q3KBX9_9BASI</name>
<gene>
    <name evidence="1" type="ORF">O181_117797</name>
</gene>
<proteinExistence type="predicted"/>
<organism evidence="1 2">
    <name type="scientific">Austropuccinia psidii MF-1</name>
    <dbReference type="NCBI Taxonomy" id="1389203"/>
    <lineage>
        <taxon>Eukaryota</taxon>
        <taxon>Fungi</taxon>
        <taxon>Dikarya</taxon>
        <taxon>Basidiomycota</taxon>
        <taxon>Pucciniomycotina</taxon>
        <taxon>Pucciniomycetes</taxon>
        <taxon>Pucciniales</taxon>
        <taxon>Sphaerophragmiaceae</taxon>
        <taxon>Austropuccinia</taxon>
    </lineage>
</organism>
<keyword evidence="2" id="KW-1185">Reference proteome</keyword>
<protein>
    <submittedName>
        <fullName evidence="1">Uncharacterized protein</fullName>
    </submittedName>
</protein>
<evidence type="ECO:0000313" key="2">
    <source>
        <dbReference type="Proteomes" id="UP000765509"/>
    </source>
</evidence>
<accession>A0A9Q3KBX9</accession>
<sequence>MVISQQLQPVASSSRKREDQLHLPFPATQVFQKGEPWPMQVTTEDLNMANNGQDAMVRLLRRVERNSREVITYANDRIIPGTASGEMSDKFAWCENKLINNFQRTL</sequence>
<dbReference type="EMBL" id="AVOT02102070">
    <property type="protein sequence ID" value="MBW0578082.1"/>
    <property type="molecule type" value="Genomic_DNA"/>
</dbReference>
<dbReference type="Proteomes" id="UP000765509">
    <property type="component" value="Unassembled WGS sequence"/>
</dbReference>
<reference evidence="1" key="1">
    <citation type="submission" date="2021-03" db="EMBL/GenBank/DDBJ databases">
        <title>Draft genome sequence of rust myrtle Austropuccinia psidii MF-1, a brazilian biotype.</title>
        <authorList>
            <person name="Quecine M.C."/>
            <person name="Pachon D.M.R."/>
            <person name="Bonatelli M.L."/>
            <person name="Correr F.H."/>
            <person name="Franceschini L.M."/>
            <person name="Leite T.F."/>
            <person name="Margarido G.R.A."/>
            <person name="Almeida C.A."/>
            <person name="Ferrarezi J.A."/>
            <person name="Labate C.A."/>
        </authorList>
    </citation>
    <scope>NUCLEOTIDE SEQUENCE</scope>
    <source>
        <strain evidence="1">MF-1</strain>
    </source>
</reference>
<evidence type="ECO:0000313" key="1">
    <source>
        <dbReference type="EMBL" id="MBW0578082.1"/>
    </source>
</evidence>